<dbReference type="PANTHER" id="PTHR31793:SF27">
    <property type="entry name" value="NOVEL THIOESTERASE SUPERFAMILY DOMAIN AND SAPOSIN A-TYPE DOMAIN CONTAINING PROTEIN (0610012H03RIK)"/>
    <property type="match status" value="1"/>
</dbReference>
<dbReference type="RefSeq" id="WP_133472769.1">
    <property type="nucleotide sequence ID" value="NZ_SNWP01000010.1"/>
</dbReference>
<dbReference type="AlphaFoldDB" id="A0A4R6IZD7"/>
<evidence type="ECO:0000313" key="3">
    <source>
        <dbReference type="EMBL" id="TDO28213.1"/>
    </source>
</evidence>
<dbReference type="InterPro" id="IPR029069">
    <property type="entry name" value="HotDog_dom_sf"/>
</dbReference>
<dbReference type="Gene3D" id="3.10.129.10">
    <property type="entry name" value="Hotdog Thioesterase"/>
    <property type="match status" value="1"/>
</dbReference>
<dbReference type="GO" id="GO:0047617">
    <property type="term" value="F:fatty acyl-CoA hydrolase activity"/>
    <property type="evidence" value="ECO:0007669"/>
    <property type="project" value="TreeGrafter"/>
</dbReference>
<gene>
    <name evidence="3" type="ORF">BC659_0275</name>
</gene>
<sequence>MSQPSYTKQVEVRWSDLDPNFHLRHSVYYDWGAFVRMSFMTERGITPSLLIQLHTGPILFREECIFKREIGFDDTVELNLTLTKASHDMGRWSMKHEIWKNRDTLSAILHIDGAWLDTKTRKLTVPPASFREVFDSLPKSNDFSWIEK</sequence>
<accession>A0A4R6IZD7</accession>
<dbReference type="SUPFAM" id="SSF54637">
    <property type="entry name" value="Thioesterase/thiol ester dehydrase-isomerase"/>
    <property type="match status" value="1"/>
</dbReference>
<proteinExistence type="inferred from homology"/>
<protein>
    <submittedName>
        <fullName evidence="3">Acyl-CoA thioester hydrolase</fullName>
    </submittedName>
</protein>
<keyword evidence="2 3" id="KW-0378">Hydrolase</keyword>
<dbReference type="Pfam" id="PF13279">
    <property type="entry name" value="4HBT_2"/>
    <property type="match status" value="1"/>
</dbReference>
<organism evidence="3 4">
    <name type="scientific">Sediminibacterium goheungense</name>
    <dbReference type="NCBI Taxonomy" id="1086393"/>
    <lineage>
        <taxon>Bacteria</taxon>
        <taxon>Pseudomonadati</taxon>
        <taxon>Bacteroidota</taxon>
        <taxon>Chitinophagia</taxon>
        <taxon>Chitinophagales</taxon>
        <taxon>Chitinophagaceae</taxon>
        <taxon>Sediminibacterium</taxon>
    </lineage>
</organism>
<evidence type="ECO:0000256" key="2">
    <source>
        <dbReference type="ARBA" id="ARBA00022801"/>
    </source>
</evidence>
<name>A0A4R6IZD7_9BACT</name>
<dbReference type="EMBL" id="SNWP01000010">
    <property type="protein sequence ID" value="TDO28213.1"/>
    <property type="molecule type" value="Genomic_DNA"/>
</dbReference>
<dbReference type="Proteomes" id="UP000295741">
    <property type="component" value="Unassembled WGS sequence"/>
</dbReference>
<comment type="caution">
    <text evidence="3">The sequence shown here is derived from an EMBL/GenBank/DDBJ whole genome shotgun (WGS) entry which is preliminary data.</text>
</comment>
<dbReference type="OrthoDB" id="760345at2"/>
<dbReference type="PANTHER" id="PTHR31793">
    <property type="entry name" value="4-HYDROXYBENZOYL-COA THIOESTERASE FAMILY MEMBER"/>
    <property type="match status" value="1"/>
</dbReference>
<dbReference type="InterPro" id="IPR050563">
    <property type="entry name" value="4-hydroxybenzoyl-CoA_TE"/>
</dbReference>
<evidence type="ECO:0000256" key="1">
    <source>
        <dbReference type="ARBA" id="ARBA00005953"/>
    </source>
</evidence>
<comment type="similarity">
    <text evidence="1">Belongs to the 4-hydroxybenzoyl-CoA thioesterase family.</text>
</comment>
<reference evidence="3 4" key="1">
    <citation type="submission" date="2019-03" db="EMBL/GenBank/DDBJ databases">
        <title>Genomic Encyclopedia of Archaeal and Bacterial Type Strains, Phase II (KMG-II): from individual species to whole genera.</title>
        <authorList>
            <person name="Goeker M."/>
        </authorList>
    </citation>
    <scope>NUCLEOTIDE SEQUENCE [LARGE SCALE GENOMIC DNA]</scope>
    <source>
        <strain evidence="3 4">DSM 28323</strain>
    </source>
</reference>
<dbReference type="CDD" id="cd00586">
    <property type="entry name" value="4HBT"/>
    <property type="match status" value="1"/>
</dbReference>
<keyword evidence="4" id="KW-1185">Reference proteome</keyword>
<evidence type="ECO:0000313" key="4">
    <source>
        <dbReference type="Proteomes" id="UP000295741"/>
    </source>
</evidence>